<dbReference type="InterPro" id="IPR029063">
    <property type="entry name" value="SAM-dependent_MTases_sf"/>
</dbReference>
<sequence>MANQPSATHSTNSNKLVEASYDKIASEYLSWTLSTPSPRLSYLATLLTHLPNPSSSKILELGCGAGVPGTQFLAQSCSHVTGIDISSAQIALAKQHVKETNTEFIQSDMLALKFEKGSFDAVVGLYSILHLTREDQVVLMEMIRGWLKPGGWFVGNFSLMANELRGTWIGGQEMFWGGWGRGEWIGILKDAGWEVEKYDVVVDVEDGREVSFLWVMAKTKE</sequence>
<keyword evidence="1" id="KW-0808">Transferase</keyword>
<keyword evidence="4" id="KW-1185">Reference proteome</keyword>
<dbReference type="SUPFAM" id="SSF53335">
    <property type="entry name" value="S-adenosyl-L-methionine-dependent methyltransferases"/>
    <property type="match status" value="1"/>
</dbReference>
<protein>
    <recommendedName>
        <fullName evidence="2">Methyltransferase domain-containing protein</fullName>
    </recommendedName>
</protein>
<organism evidence="3 4">
    <name type="scientific">Oculimacula yallundae</name>
    <dbReference type="NCBI Taxonomy" id="86028"/>
    <lineage>
        <taxon>Eukaryota</taxon>
        <taxon>Fungi</taxon>
        <taxon>Dikarya</taxon>
        <taxon>Ascomycota</taxon>
        <taxon>Pezizomycotina</taxon>
        <taxon>Leotiomycetes</taxon>
        <taxon>Helotiales</taxon>
        <taxon>Ploettnerulaceae</taxon>
        <taxon>Oculimacula</taxon>
    </lineage>
</organism>
<dbReference type="Gene3D" id="3.40.50.150">
    <property type="entry name" value="Vaccinia Virus protein VP39"/>
    <property type="match status" value="1"/>
</dbReference>
<accession>A0ABR4C454</accession>
<evidence type="ECO:0000259" key="2">
    <source>
        <dbReference type="Pfam" id="PF13649"/>
    </source>
</evidence>
<feature type="domain" description="Methyltransferase" evidence="2">
    <location>
        <begin position="58"/>
        <end position="151"/>
    </location>
</feature>
<dbReference type="Proteomes" id="UP001595075">
    <property type="component" value="Unassembled WGS sequence"/>
</dbReference>
<gene>
    <name evidence="3" type="ORF">VTL71DRAFT_3827</name>
</gene>
<evidence type="ECO:0000313" key="4">
    <source>
        <dbReference type="Proteomes" id="UP001595075"/>
    </source>
</evidence>
<comment type="caution">
    <text evidence="3">The sequence shown here is derived from an EMBL/GenBank/DDBJ whole genome shotgun (WGS) entry which is preliminary data.</text>
</comment>
<evidence type="ECO:0000256" key="1">
    <source>
        <dbReference type="ARBA" id="ARBA00022679"/>
    </source>
</evidence>
<name>A0ABR4C454_9HELO</name>
<dbReference type="InterPro" id="IPR041698">
    <property type="entry name" value="Methyltransf_25"/>
</dbReference>
<dbReference type="EMBL" id="JAZHXI010000013">
    <property type="protein sequence ID" value="KAL2064689.1"/>
    <property type="molecule type" value="Genomic_DNA"/>
</dbReference>
<proteinExistence type="predicted"/>
<dbReference type="CDD" id="cd02440">
    <property type="entry name" value="AdoMet_MTases"/>
    <property type="match status" value="1"/>
</dbReference>
<dbReference type="PANTHER" id="PTHR43861">
    <property type="entry name" value="TRANS-ACONITATE 2-METHYLTRANSFERASE-RELATED"/>
    <property type="match status" value="1"/>
</dbReference>
<dbReference type="Pfam" id="PF13649">
    <property type="entry name" value="Methyltransf_25"/>
    <property type="match status" value="1"/>
</dbReference>
<reference evidence="3 4" key="1">
    <citation type="journal article" date="2024" name="Commun. Biol.">
        <title>Comparative genomic analysis of thermophilic fungi reveals convergent evolutionary adaptations and gene losses.</title>
        <authorList>
            <person name="Steindorff A.S."/>
            <person name="Aguilar-Pontes M.V."/>
            <person name="Robinson A.J."/>
            <person name="Andreopoulos B."/>
            <person name="LaButti K."/>
            <person name="Kuo A."/>
            <person name="Mondo S."/>
            <person name="Riley R."/>
            <person name="Otillar R."/>
            <person name="Haridas S."/>
            <person name="Lipzen A."/>
            <person name="Grimwood J."/>
            <person name="Schmutz J."/>
            <person name="Clum A."/>
            <person name="Reid I.D."/>
            <person name="Moisan M.C."/>
            <person name="Butler G."/>
            <person name="Nguyen T.T.M."/>
            <person name="Dewar K."/>
            <person name="Conant G."/>
            <person name="Drula E."/>
            <person name="Henrissat B."/>
            <person name="Hansel C."/>
            <person name="Singer S."/>
            <person name="Hutchinson M.I."/>
            <person name="de Vries R.P."/>
            <person name="Natvig D.O."/>
            <person name="Powell A.J."/>
            <person name="Tsang A."/>
            <person name="Grigoriev I.V."/>
        </authorList>
    </citation>
    <scope>NUCLEOTIDE SEQUENCE [LARGE SCALE GENOMIC DNA]</scope>
    <source>
        <strain evidence="3 4">CBS 494.80</strain>
    </source>
</reference>
<evidence type="ECO:0000313" key="3">
    <source>
        <dbReference type="EMBL" id="KAL2064689.1"/>
    </source>
</evidence>